<keyword evidence="1" id="KW-0812">Transmembrane</keyword>
<dbReference type="EMBL" id="GGEC01026057">
    <property type="protein sequence ID" value="MBX06541.1"/>
    <property type="molecule type" value="Transcribed_RNA"/>
</dbReference>
<evidence type="ECO:0000313" key="2">
    <source>
        <dbReference type="EMBL" id="MBX06541.1"/>
    </source>
</evidence>
<sequence>MSVCDGFSWATVVTLVYFCLLTFGRLECRVLGSLLLIYYIRFLQLYLFIQGLILLCLVFIFFFTFEFCSFLA</sequence>
<keyword evidence="1" id="KW-1133">Transmembrane helix</keyword>
<dbReference type="AlphaFoldDB" id="A0A2P2KLD5"/>
<keyword evidence="1" id="KW-0472">Membrane</keyword>
<proteinExistence type="predicted"/>
<reference evidence="2" key="1">
    <citation type="submission" date="2018-02" db="EMBL/GenBank/DDBJ databases">
        <title>Rhizophora mucronata_Transcriptome.</title>
        <authorList>
            <person name="Meera S.P."/>
            <person name="Sreeshan A."/>
            <person name="Augustine A."/>
        </authorList>
    </citation>
    <scope>NUCLEOTIDE SEQUENCE</scope>
    <source>
        <tissue evidence="2">Leaf</tissue>
    </source>
</reference>
<protein>
    <submittedName>
        <fullName evidence="2">Uncharacterized protein</fullName>
    </submittedName>
</protein>
<feature type="transmembrane region" description="Helical" evidence="1">
    <location>
        <begin position="6"/>
        <end position="24"/>
    </location>
</feature>
<name>A0A2P2KLD5_RHIMU</name>
<accession>A0A2P2KLD5</accession>
<organism evidence="2">
    <name type="scientific">Rhizophora mucronata</name>
    <name type="common">Asiatic mangrove</name>
    <dbReference type="NCBI Taxonomy" id="61149"/>
    <lineage>
        <taxon>Eukaryota</taxon>
        <taxon>Viridiplantae</taxon>
        <taxon>Streptophyta</taxon>
        <taxon>Embryophyta</taxon>
        <taxon>Tracheophyta</taxon>
        <taxon>Spermatophyta</taxon>
        <taxon>Magnoliopsida</taxon>
        <taxon>eudicotyledons</taxon>
        <taxon>Gunneridae</taxon>
        <taxon>Pentapetalae</taxon>
        <taxon>rosids</taxon>
        <taxon>fabids</taxon>
        <taxon>Malpighiales</taxon>
        <taxon>Rhizophoraceae</taxon>
        <taxon>Rhizophora</taxon>
    </lineage>
</organism>
<evidence type="ECO:0000256" key="1">
    <source>
        <dbReference type="SAM" id="Phobius"/>
    </source>
</evidence>
<feature type="transmembrane region" description="Helical" evidence="1">
    <location>
        <begin position="45"/>
        <end position="65"/>
    </location>
</feature>